<proteinExistence type="predicted"/>
<protein>
    <submittedName>
        <fullName evidence="1">Uncharacterized protein</fullName>
    </submittedName>
</protein>
<name>A0A0V1IQ36_TRIPS</name>
<dbReference type="AlphaFoldDB" id="A0A0V1IQ36"/>
<evidence type="ECO:0000313" key="1">
    <source>
        <dbReference type="EMBL" id="KRZ24309.1"/>
    </source>
</evidence>
<organism evidence="1 2">
    <name type="scientific">Trichinella pseudospiralis</name>
    <name type="common">Parasitic roundworm</name>
    <dbReference type="NCBI Taxonomy" id="6337"/>
    <lineage>
        <taxon>Eukaryota</taxon>
        <taxon>Metazoa</taxon>
        <taxon>Ecdysozoa</taxon>
        <taxon>Nematoda</taxon>
        <taxon>Enoplea</taxon>
        <taxon>Dorylaimia</taxon>
        <taxon>Trichinellida</taxon>
        <taxon>Trichinellidae</taxon>
        <taxon>Trichinella</taxon>
    </lineage>
</organism>
<sequence length="85" mass="10200">MEYSKHIVRISEYCKIYLEFFTVLEILKDLNFNSQNRLLLHYSIDYNNILVKVEVLNYNHFSIQILESGISAMTVLIMWNILRNL</sequence>
<dbReference type="EMBL" id="JYDS01000124">
    <property type="protein sequence ID" value="KRZ24309.1"/>
    <property type="molecule type" value="Genomic_DNA"/>
</dbReference>
<gene>
    <name evidence="1" type="ORF">T4B_3990</name>
</gene>
<keyword evidence="2" id="KW-1185">Reference proteome</keyword>
<evidence type="ECO:0000313" key="2">
    <source>
        <dbReference type="Proteomes" id="UP000054805"/>
    </source>
</evidence>
<reference evidence="1 2" key="1">
    <citation type="submission" date="2015-01" db="EMBL/GenBank/DDBJ databases">
        <title>Evolution of Trichinella species and genotypes.</title>
        <authorList>
            <person name="Korhonen P.K."/>
            <person name="Edoardo P."/>
            <person name="Giuseppe L.R."/>
            <person name="Gasser R.B."/>
        </authorList>
    </citation>
    <scope>NUCLEOTIDE SEQUENCE [LARGE SCALE GENOMIC DNA]</scope>
    <source>
        <strain evidence="1">ISS588</strain>
    </source>
</reference>
<accession>A0A0V1IQ36</accession>
<dbReference type="Proteomes" id="UP000054805">
    <property type="component" value="Unassembled WGS sequence"/>
</dbReference>
<comment type="caution">
    <text evidence="1">The sequence shown here is derived from an EMBL/GenBank/DDBJ whole genome shotgun (WGS) entry which is preliminary data.</text>
</comment>